<dbReference type="PANTHER" id="PTHR42920:SF5">
    <property type="entry name" value="EAMA DOMAIN-CONTAINING PROTEIN"/>
    <property type="match status" value="1"/>
</dbReference>
<dbReference type="RefSeq" id="WP_004101847.1">
    <property type="nucleotide sequence ID" value="NC_011653.1"/>
</dbReference>
<feature type="transmembrane region" description="Helical" evidence="6">
    <location>
        <begin position="132"/>
        <end position="153"/>
    </location>
</feature>
<dbReference type="Proteomes" id="UP000002453">
    <property type="component" value="Chromosome"/>
</dbReference>
<gene>
    <name evidence="8" type="ordered locus">THA_1428</name>
</gene>
<dbReference type="InterPro" id="IPR000620">
    <property type="entry name" value="EamA_dom"/>
</dbReference>
<evidence type="ECO:0000256" key="6">
    <source>
        <dbReference type="SAM" id="Phobius"/>
    </source>
</evidence>
<keyword evidence="4 6" id="KW-1133">Transmembrane helix</keyword>
<dbReference type="EMBL" id="CP001185">
    <property type="protein sequence ID" value="ACJ75872.1"/>
    <property type="molecule type" value="Genomic_DNA"/>
</dbReference>
<dbReference type="HOGENOM" id="CLU_033863_21_3_0"/>
<dbReference type="eggNOG" id="COG0697">
    <property type="taxonomic scope" value="Bacteria"/>
</dbReference>
<evidence type="ECO:0000313" key="9">
    <source>
        <dbReference type="Proteomes" id="UP000002453"/>
    </source>
</evidence>
<comment type="subcellular location">
    <subcellularLocation>
        <location evidence="1">Cell membrane</location>
        <topology evidence="1">Multi-pass membrane protein</topology>
    </subcellularLocation>
</comment>
<evidence type="ECO:0000259" key="7">
    <source>
        <dbReference type="Pfam" id="PF00892"/>
    </source>
</evidence>
<protein>
    <submittedName>
        <fullName evidence="8">Permeases of the drug/metabolite transporter</fullName>
    </submittedName>
</protein>
<keyword evidence="9" id="KW-1185">Reference proteome</keyword>
<dbReference type="GO" id="GO:0005886">
    <property type="term" value="C:plasma membrane"/>
    <property type="evidence" value="ECO:0007669"/>
    <property type="project" value="UniProtKB-SubCell"/>
</dbReference>
<dbReference type="Pfam" id="PF00892">
    <property type="entry name" value="EamA"/>
    <property type="match status" value="2"/>
</dbReference>
<proteinExistence type="predicted"/>
<keyword evidence="3 6" id="KW-0812">Transmembrane</keyword>
<dbReference type="SUPFAM" id="SSF103481">
    <property type="entry name" value="Multidrug resistance efflux transporter EmrE"/>
    <property type="match status" value="2"/>
</dbReference>
<dbReference type="InterPro" id="IPR037185">
    <property type="entry name" value="EmrE-like"/>
</dbReference>
<dbReference type="OrthoDB" id="9804865at2"/>
<accession>B7ICZ5</accession>
<feature type="domain" description="EamA" evidence="7">
    <location>
        <begin position="134"/>
        <end position="265"/>
    </location>
</feature>
<feature type="transmembrane region" description="Helical" evidence="6">
    <location>
        <begin position="222"/>
        <end position="242"/>
    </location>
</feature>
<dbReference type="InterPro" id="IPR051258">
    <property type="entry name" value="Diverse_Substrate_Transporter"/>
</dbReference>
<feature type="transmembrane region" description="Helical" evidence="6">
    <location>
        <begin position="165"/>
        <end position="186"/>
    </location>
</feature>
<organism evidence="8 9">
    <name type="scientific">Thermosipho africanus (strain TCF52B)</name>
    <dbReference type="NCBI Taxonomy" id="484019"/>
    <lineage>
        <taxon>Bacteria</taxon>
        <taxon>Thermotogati</taxon>
        <taxon>Thermotogota</taxon>
        <taxon>Thermotogae</taxon>
        <taxon>Thermotogales</taxon>
        <taxon>Fervidobacteriaceae</taxon>
        <taxon>Thermosipho</taxon>
    </lineage>
</organism>
<dbReference type="PANTHER" id="PTHR42920">
    <property type="entry name" value="OS03G0707200 PROTEIN-RELATED"/>
    <property type="match status" value="1"/>
</dbReference>
<feature type="transmembrane region" description="Helical" evidence="6">
    <location>
        <begin position="84"/>
        <end position="102"/>
    </location>
</feature>
<feature type="domain" description="EamA" evidence="7">
    <location>
        <begin position="5"/>
        <end position="126"/>
    </location>
</feature>
<evidence type="ECO:0000256" key="1">
    <source>
        <dbReference type="ARBA" id="ARBA00004651"/>
    </source>
</evidence>
<feature type="transmembrane region" description="Helical" evidence="6">
    <location>
        <begin position="33"/>
        <end position="51"/>
    </location>
</feature>
<dbReference type="AlphaFoldDB" id="B7ICZ5"/>
<keyword evidence="2" id="KW-1003">Cell membrane</keyword>
<reference evidence="8 9" key="1">
    <citation type="journal article" date="2009" name="J. Bacteriol.">
        <title>The genome of Thermosipho africanus TCF52B: lateral genetic connections to the Firmicutes and Archaea.</title>
        <authorList>
            <person name="Nesboe C.L."/>
            <person name="Bapteste E."/>
            <person name="Curtis B."/>
            <person name="Dahle H."/>
            <person name="Lopez P."/>
            <person name="Macleod D."/>
            <person name="Dlutek M."/>
            <person name="Bowman S."/>
            <person name="Zhaxybayeva O."/>
            <person name="Birkeland N.-K."/>
            <person name="Doolittle W.F."/>
        </authorList>
    </citation>
    <scope>NUCLEOTIDE SEQUENCE [LARGE SCALE GENOMIC DNA]</scope>
    <source>
        <strain evidence="8 9">TCF52B</strain>
    </source>
</reference>
<feature type="transmembrane region" description="Helical" evidence="6">
    <location>
        <begin position="58"/>
        <end position="78"/>
    </location>
</feature>
<evidence type="ECO:0000313" key="8">
    <source>
        <dbReference type="EMBL" id="ACJ75872.1"/>
    </source>
</evidence>
<sequence>MKIVAIVNLLLVTLIWGLTFPIQKMVLVDISPFAYNAIRFWIATVLSFFVFGKGNKYGLILGVVLGISYAAQTWGLTLTTSSKSGFITAFYIVLIPIFSYFIEKEKPTKVQIFSFLIAMIGEYLLSGGIDSINFGDILTFFCAILYALHVVLVTEFSKKSPEKDLLTSQFLMVALLNSLFGLNQSWKIDVKIFSVALFTAIFATIYALIAQAKYQKVVGSNTSALIFVGEPVFATIFSIILLSERLDMLQIFGVVLTMFALILSIIPEKYFRNFFRHVEK</sequence>
<feature type="transmembrane region" description="Helical" evidence="6">
    <location>
        <begin position="248"/>
        <end position="266"/>
    </location>
</feature>
<evidence type="ECO:0000256" key="5">
    <source>
        <dbReference type="ARBA" id="ARBA00023136"/>
    </source>
</evidence>
<feature type="transmembrane region" description="Helical" evidence="6">
    <location>
        <begin position="192"/>
        <end position="210"/>
    </location>
</feature>
<evidence type="ECO:0000256" key="4">
    <source>
        <dbReference type="ARBA" id="ARBA00022989"/>
    </source>
</evidence>
<dbReference type="KEGG" id="taf:THA_1428"/>
<evidence type="ECO:0000256" key="3">
    <source>
        <dbReference type="ARBA" id="ARBA00022692"/>
    </source>
</evidence>
<evidence type="ECO:0000256" key="2">
    <source>
        <dbReference type="ARBA" id="ARBA00022475"/>
    </source>
</evidence>
<feature type="transmembrane region" description="Helical" evidence="6">
    <location>
        <begin position="109"/>
        <end position="126"/>
    </location>
</feature>
<name>B7ICZ5_THEAB</name>
<dbReference type="STRING" id="484019.THA_1428"/>
<keyword evidence="5 6" id="KW-0472">Membrane</keyword>